<dbReference type="PANTHER" id="PTHR22870">
    <property type="entry name" value="REGULATOR OF CHROMOSOME CONDENSATION"/>
    <property type="match status" value="1"/>
</dbReference>
<dbReference type="SUPFAM" id="SSF50985">
    <property type="entry name" value="RCC1/BLIP-II"/>
    <property type="match status" value="1"/>
</dbReference>
<dbReference type="AlphaFoldDB" id="A0A024G1B2"/>
<name>A0A024G1B2_9STRA</name>
<reference evidence="4 5" key="1">
    <citation type="submission" date="2012-05" db="EMBL/GenBank/DDBJ databases">
        <title>Recombination and specialization in a pathogen metapopulation.</title>
        <authorList>
            <person name="Gardiner A."/>
            <person name="Kemen E."/>
            <person name="Schultz-Larsen T."/>
            <person name="MacLean D."/>
            <person name="Van Oosterhout C."/>
            <person name="Jones J.D.G."/>
        </authorList>
    </citation>
    <scope>NUCLEOTIDE SEQUENCE [LARGE SCALE GENOMIC DNA]</scope>
    <source>
        <strain evidence="4 5">Ac Nc2</strain>
    </source>
</reference>
<dbReference type="InterPro" id="IPR051210">
    <property type="entry name" value="Ub_ligase/GEF_domain"/>
</dbReference>
<dbReference type="Gene3D" id="1.20.1050.80">
    <property type="entry name" value="VPS9 domain"/>
    <property type="match status" value="1"/>
</dbReference>
<evidence type="ECO:0000313" key="4">
    <source>
        <dbReference type="EMBL" id="CCI40420.1"/>
    </source>
</evidence>
<organism evidence="4 5">
    <name type="scientific">Albugo candida</name>
    <dbReference type="NCBI Taxonomy" id="65357"/>
    <lineage>
        <taxon>Eukaryota</taxon>
        <taxon>Sar</taxon>
        <taxon>Stramenopiles</taxon>
        <taxon>Oomycota</taxon>
        <taxon>Peronosporomycetes</taxon>
        <taxon>Albuginales</taxon>
        <taxon>Albuginaceae</taxon>
        <taxon>Albugo</taxon>
    </lineage>
</organism>
<protein>
    <recommendedName>
        <fullName evidence="3">VPS9 domain-containing protein</fullName>
    </recommendedName>
</protein>
<dbReference type="InterPro" id="IPR037191">
    <property type="entry name" value="VPS9_dom_sf"/>
</dbReference>
<evidence type="ECO:0000256" key="2">
    <source>
        <dbReference type="PROSITE-ProRule" id="PRU00235"/>
    </source>
</evidence>
<gene>
    <name evidence="4" type="ORF">BN9_012040</name>
</gene>
<dbReference type="InterPro" id="IPR058923">
    <property type="entry name" value="RCC1-like_dom"/>
</dbReference>
<dbReference type="InterPro" id="IPR003123">
    <property type="entry name" value="VPS9"/>
</dbReference>
<evidence type="ECO:0000259" key="3">
    <source>
        <dbReference type="PROSITE" id="PS51205"/>
    </source>
</evidence>
<feature type="repeat" description="RCC1" evidence="2">
    <location>
        <begin position="616"/>
        <end position="682"/>
    </location>
</feature>
<keyword evidence="5" id="KW-1185">Reference proteome</keyword>
<comment type="caution">
    <text evidence="4">The sequence shown here is derived from an EMBL/GenBank/DDBJ whole genome shotgun (WGS) entry which is preliminary data.</text>
</comment>
<feature type="repeat" description="RCC1" evidence="2">
    <location>
        <begin position="506"/>
        <end position="562"/>
    </location>
</feature>
<feature type="domain" description="VPS9" evidence="3">
    <location>
        <begin position="244"/>
        <end position="400"/>
    </location>
</feature>
<dbReference type="InParanoid" id="A0A024G1B2"/>
<keyword evidence="1" id="KW-0677">Repeat</keyword>
<evidence type="ECO:0000256" key="1">
    <source>
        <dbReference type="ARBA" id="ARBA00022737"/>
    </source>
</evidence>
<dbReference type="Gene3D" id="2.130.10.30">
    <property type="entry name" value="Regulator of chromosome condensation 1/beta-lactamase-inhibitor protein II"/>
    <property type="match status" value="1"/>
</dbReference>
<dbReference type="SUPFAM" id="SSF109993">
    <property type="entry name" value="VPS9 domain"/>
    <property type="match status" value="1"/>
</dbReference>
<dbReference type="PROSITE" id="PS50012">
    <property type="entry name" value="RCC1_3"/>
    <property type="match status" value="4"/>
</dbReference>
<dbReference type="STRING" id="65357.A0A024G1B2"/>
<evidence type="ECO:0000313" key="5">
    <source>
        <dbReference type="Proteomes" id="UP000053237"/>
    </source>
</evidence>
<dbReference type="EMBL" id="CAIX01000008">
    <property type="protein sequence ID" value="CCI40420.1"/>
    <property type="molecule type" value="Genomic_DNA"/>
</dbReference>
<dbReference type="PROSITE" id="PS51205">
    <property type="entry name" value="VPS9"/>
    <property type="match status" value="1"/>
</dbReference>
<dbReference type="PANTHER" id="PTHR22870:SF466">
    <property type="entry name" value="ANKYRIN REPEAT-CONTAINING PROTEIN"/>
    <property type="match status" value="1"/>
</dbReference>
<feature type="repeat" description="RCC1" evidence="2">
    <location>
        <begin position="683"/>
        <end position="737"/>
    </location>
</feature>
<dbReference type="Pfam" id="PF25390">
    <property type="entry name" value="WD40_RLD"/>
    <property type="match status" value="1"/>
</dbReference>
<proteinExistence type="predicted"/>
<accession>A0A024G1B2</accession>
<dbReference type="Proteomes" id="UP000053237">
    <property type="component" value="Unassembled WGS sequence"/>
</dbReference>
<dbReference type="InterPro" id="IPR000408">
    <property type="entry name" value="Reg_chr_condens"/>
</dbReference>
<feature type="repeat" description="RCC1" evidence="2">
    <location>
        <begin position="563"/>
        <end position="615"/>
    </location>
</feature>
<dbReference type="OrthoDB" id="5981550at2759"/>
<dbReference type="InterPro" id="IPR009091">
    <property type="entry name" value="RCC1/BLIP-II"/>
</dbReference>
<dbReference type="PRINTS" id="PR00633">
    <property type="entry name" value="RCCNDNSATION"/>
</dbReference>
<sequence>MKDASFYQLLADELATRQRILPCGSILCVPQSRSLLAYQKLNIHDLYNHVLIPSSSPSETDKIGHFETLNGHSIQVDGSTIRTAEGFKEERIVRILLSEEKTIFHQTITVLHLSCPLIGGIPVPTDPDDMDEPTYQGYTAILRSYLENECVFKHLEHVVAKVKQIGLQDQAQARNGRPLVAYLRQEWEEAVRRLASNTTAKTSSAQDSSITFHPVTLPIEQVVESFLLKRTHSILFESLRQSMQAEGTIFTTSLRYLQFHTPHDLQIPKDYQCEQKEAVSCLKTLAGCRTPLEMLRVLRDTLQCINTSILNHLHHHYPSNLASYQLTTDDLLDQLLYVLIQLSRQTDYPAAKSPIPLPAILAYIDQYHFINSNATALGFALANFQVAVEFLSLRLHHIRHCNSCRLILSNSPKRRENLQCTQISFQAISQTQISHTQNQTFARSAKSQLSPETFQSQNPTLYLLSQYEEHTDAESIPCTRTRVHFEPEIAEMSVGFRFFAVTSDIGHVYTWGDNIHGRLGYTLPIGHDRSLNAPKRVCGLLSQKHVRSIACGAYHTLASDVNGHVFSWGSHTRGQLGEPLQTQHSSTPIHVTALCGSYITQVISGEVHSMALSSKGDVFSWGCNRFWKLGRPTKDDMDASPTRIPTEWITQTLLETGDWQYETSTVRRVFAGKHHNIALTCNGSVFTWGNGKYGQLGQYSFMDVCTPKQVIALADTQWIHIVDAALSPKMSYFLARNGVLYQSGSSISDTFLCPKPMNFPSENGDIWRHGRNVVCNEYSVMVLSEDQRLGVCRLGHFDVIPSRLIRAASNGTHSLILTENA</sequence>
<dbReference type="Pfam" id="PF02204">
    <property type="entry name" value="VPS9"/>
    <property type="match status" value="1"/>
</dbReference>